<comment type="caution">
    <text evidence="2">The sequence shown here is derived from an EMBL/GenBank/DDBJ whole genome shotgun (WGS) entry which is preliminary data.</text>
</comment>
<dbReference type="EMBL" id="JAWWMZ010000016">
    <property type="protein sequence ID" value="MDX4957230.1"/>
    <property type="molecule type" value="Genomic_DNA"/>
</dbReference>
<dbReference type="AlphaFoldDB" id="A0AAJ2R316"/>
<evidence type="ECO:0000313" key="2">
    <source>
        <dbReference type="EMBL" id="MDX4957230.1"/>
    </source>
</evidence>
<organism evidence="2 3">
    <name type="scientific">Delftia acidovorans</name>
    <name type="common">Pseudomonas acidovorans</name>
    <name type="synonym">Comamonas acidovorans</name>
    <dbReference type="NCBI Taxonomy" id="80866"/>
    <lineage>
        <taxon>Bacteria</taxon>
        <taxon>Pseudomonadati</taxon>
        <taxon>Pseudomonadota</taxon>
        <taxon>Betaproteobacteria</taxon>
        <taxon>Burkholderiales</taxon>
        <taxon>Comamonadaceae</taxon>
        <taxon>Delftia</taxon>
    </lineage>
</organism>
<proteinExistence type="predicted"/>
<feature type="region of interest" description="Disordered" evidence="1">
    <location>
        <begin position="170"/>
        <end position="192"/>
    </location>
</feature>
<dbReference type="Pfam" id="PF24175">
    <property type="entry name" value="SU10_adaptor"/>
    <property type="match status" value="1"/>
</dbReference>
<feature type="compositionally biased region" description="Low complexity" evidence="1">
    <location>
        <begin position="170"/>
        <end position="182"/>
    </location>
</feature>
<reference evidence="2" key="1">
    <citation type="submission" date="2023-11" db="EMBL/GenBank/DDBJ databases">
        <title>Identification and selenium tolerance of Delftia acidovorans R3-25.</title>
        <authorList>
            <person name="Zhang S."/>
            <person name="Liu Y."/>
            <person name="Guo Y."/>
        </authorList>
    </citation>
    <scope>NUCLEOTIDE SEQUENCE</scope>
    <source>
        <strain evidence="2">R3-25</strain>
    </source>
</reference>
<sequence>MNYGQLKAAMTAYTHRSDAAAMADVFLPIAEQRIYFGENNSPAVRLSSMLATVTLANGTRPVGFIEAKKVFELSRPECPLEFRPMEFMDHQCRAFSWDGETMVLSRDMAFPMQMTYYGQFATPVADADTNPILTKFPNVYLTSILVEFARWARDDEMLVREAGNYASAVSSAQSADQRAQHSGSMLVMRPRP</sequence>
<dbReference type="InterPro" id="IPR056209">
    <property type="entry name" value="SU10_adaptor"/>
</dbReference>
<name>A0AAJ2R316_DELAC</name>
<protein>
    <submittedName>
        <fullName evidence="2">Uncharacterized protein</fullName>
    </submittedName>
</protein>
<accession>A0AAJ2R316</accession>
<dbReference type="Proteomes" id="UP001287445">
    <property type="component" value="Unassembled WGS sequence"/>
</dbReference>
<evidence type="ECO:0000256" key="1">
    <source>
        <dbReference type="SAM" id="MobiDB-lite"/>
    </source>
</evidence>
<dbReference type="RefSeq" id="WP_319076696.1">
    <property type="nucleotide sequence ID" value="NZ_JAWWMZ010000016.1"/>
</dbReference>
<evidence type="ECO:0000313" key="3">
    <source>
        <dbReference type="Proteomes" id="UP001287445"/>
    </source>
</evidence>
<gene>
    <name evidence="2" type="ORF">SGN30_27755</name>
</gene>